<dbReference type="SUPFAM" id="SSF53328">
    <property type="entry name" value="Formyltransferase"/>
    <property type="match status" value="1"/>
</dbReference>
<reference evidence="3" key="1">
    <citation type="submission" date="2018-08" db="EMBL/GenBank/DDBJ databases">
        <title>Thalassotalea euphylliae genome.</title>
        <authorList>
            <person name="Summers S."/>
            <person name="Rice S.A."/>
            <person name="Freckelton M.L."/>
            <person name="Nedved B.T."/>
            <person name="Hadfield M.G."/>
        </authorList>
    </citation>
    <scope>NUCLEOTIDE SEQUENCE [LARGE SCALE GENOMIC DNA]</scope>
    <source>
        <strain evidence="3">H3</strain>
    </source>
</reference>
<comment type="caution">
    <text evidence="2">The sequence shown here is derived from an EMBL/GenBank/DDBJ whole genome shotgun (WGS) entry which is preliminary data.</text>
</comment>
<dbReference type="Proteomes" id="UP000256899">
    <property type="component" value="Unassembled WGS sequence"/>
</dbReference>
<evidence type="ECO:0000259" key="1">
    <source>
        <dbReference type="Pfam" id="PF00551"/>
    </source>
</evidence>
<accession>A0A3E0U6P0</accession>
<feature type="domain" description="Formyl transferase N-terminal" evidence="1">
    <location>
        <begin position="23"/>
        <end position="116"/>
    </location>
</feature>
<dbReference type="AlphaFoldDB" id="A0A3E0U6P0"/>
<name>A0A3E0U6P0_9GAMM</name>
<keyword evidence="3" id="KW-1185">Reference proteome</keyword>
<gene>
    <name evidence="2" type="ORF">DXX94_05895</name>
</gene>
<evidence type="ECO:0000313" key="2">
    <source>
        <dbReference type="EMBL" id="REL32628.1"/>
    </source>
</evidence>
<protein>
    <submittedName>
        <fullName evidence="2">Formyl transferase</fullName>
    </submittedName>
</protein>
<dbReference type="EMBL" id="QUOT01000001">
    <property type="protein sequence ID" value="REL32628.1"/>
    <property type="molecule type" value="Genomic_DNA"/>
</dbReference>
<dbReference type="InterPro" id="IPR002376">
    <property type="entry name" value="Formyl_transf_N"/>
</dbReference>
<dbReference type="PANTHER" id="PTHR11138">
    <property type="entry name" value="METHIONYL-TRNA FORMYLTRANSFERASE"/>
    <property type="match status" value="1"/>
</dbReference>
<dbReference type="Gene3D" id="3.40.50.12230">
    <property type="match status" value="1"/>
</dbReference>
<proteinExistence type="predicted"/>
<keyword evidence="2" id="KW-0808">Transferase</keyword>
<sequence>MAWLERQGECVEQTSEKLSLTWLKSQKFDFLVSYGYRHILRPEVLALFPQRAINLHISYLPWNRGADPNFWSFFDNTPKGVTIHYIDQGLDTGNIIAQQQLEFNVDTETLASSYDKLCAYIEALFTEYWLSIKSLSCPNIPQVGTGSYHAAKDLAVLKPLLIKGWDTQIKPIVEAGLEAKR</sequence>
<evidence type="ECO:0000313" key="3">
    <source>
        <dbReference type="Proteomes" id="UP000256899"/>
    </source>
</evidence>
<dbReference type="PANTHER" id="PTHR11138:SF5">
    <property type="entry name" value="METHIONYL-TRNA FORMYLTRANSFERASE, MITOCHONDRIAL"/>
    <property type="match status" value="1"/>
</dbReference>
<dbReference type="InterPro" id="IPR036477">
    <property type="entry name" value="Formyl_transf_N_sf"/>
</dbReference>
<dbReference type="Pfam" id="PF00551">
    <property type="entry name" value="Formyl_trans_N"/>
    <property type="match status" value="1"/>
</dbReference>
<dbReference type="GO" id="GO:0004479">
    <property type="term" value="F:methionyl-tRNA formyltransferase activity"/>
    <property type="evidence" value="ECO:0007669"/>
    <property type="project" value="TreeGrafter"/>
</dbReference>
<organism evidence="2 3">
    <name type="scientific">Thalassotalea euphylliae</name>
    <dbReference type="NCBI Taxonomy" id="1655234"/>
    <lineage>
        <taxon>Bacteria</taxon>
        <taxon>Pseudomonadati</taxon>
        <taxon>Pseudomonadota</taxon>
        <taxon>Gammaproteobacteria</taxon>
        <taxon>Alteromonadales</taxon>
        <taxon>Colwelliaceae</taxon>
        <taxon>Thalassotalea</taxon>
    </lineage>
</organism>